<evidence type="ECO:0000313" key="1">
    <source>
        <dbReference type="EMBL" id="UVW34423.1"/>
    </source>
</evidence>
<evidence type="ECO:0008006" key="3">
    <source>
        <dbReference type="Google" id="ProtNLM"/>
    </source>
</evidence>
<dbReference type="InterPro" id="IPR029756">
    <property type="entry name" value="MTH1187/YkoF-like"/>
</dbReference>
<dbReference type="Gene3D" id="3.30.70.930">
    <property type="match status" value="1"/>
</dbReference>
<proteinExistence type="predicted"/>
<accession>A0ABY5TQ59</accession>
<evidence type="ECO:0000313" key="2">
    <source>
        <dbReference type="Proteomes" id="UP001059934"/>
    </source>
</evidence>
<organism evidence="1 2">
    <name type="scientific">SAR92 clade bacterium H455</name>
    <dbReference type="NCBI Taxonomy" id="2974818"/>
    <lineage>
        <taxon>Bacteria</taxon>
        <taxon>Pseudomonadati</taxon>
        <taxon>Pseudomonadota</taxon>
        <taxon>Gammaproteobacteria</taxon>
        <taxon>Cellvibrionales</taxon>
        <taxon>Porticoccaceae</taxon>
        <taxon>SAR92 clade</taxon>
    </lineage>
</organism>
<dbReference type="EMBL" id="CP103416">
    <property type="protein sequence ID" value="UVW34423.1"/>
    <property type="molecule type" value="Genomic_DNA"/>
</dbReference>
<dbReference type="Proteomes" id="UP001059934">
    <property type="component" value="Chromosome"/>
</dbReference>
<reference evidence="1" key="1">
    <citation type="submission" date="2022-08" db="EMBL/GenBank/DDBJ databases">
        <title>Catabolic pathway analysis in culturable SAR92 clade bacteria reveals their overlooked roles in DMSP degradation in coastal seas.</title>
        <authorList>
            <person name="He X."/>
            <person name="Zhang X."/>
            <person name="Zhang Y."/>
        </authorList>
    </citation>
    <scope>NUCLEOTIDE SEQUENCE</scope>
    <source>
        <strain evidence="1">H455</strain>
    </source>
</reference>
<name>A0ABY5TQ59_9GAMM</name>
<protein>
    <recommendedName>
        <fullName evidence="3">Thiamine-binding protein domain-containing protein</fullName>
    </recommendedName>
</protein>
<sequence>MQVTIDISMYPNREDFIPPIDGFIEKINQFDNLEIITFPTSTVVQGEYKHAMNAVQETIAACYLEFNMAVYVAKIIPGYEAL</sequence>
<gene>
    <name evidence="1" type="ORF">NYF23_10410</name>
</gene>
<keyword evidence="2" id="KW-1185">Reference proteome</keyword>
<dbReference type="SUPFAM" id="SSF89957">
    <property type="entry name" value="MTH1187/YkoF-like"/>
    <property type="match status" value="1"/>
</dbReference>